<reference evidence="3" key="2">
    <citation type="submission" date="2018-10" db="UniProtKB">
        <authorList>
            <consortium name="EnsemblPlants"/>
        </authorList>
    </citation>
    <scope>IDENTIFICATION</scope>
</reference>
<dbReference type="Gramene" id="TraesCS7A03G0906000.1">
    <property type="protein sequence ID" value="TraesCS7A03G0906000.1.CDS"/>
    <property type="gene ID" value="TraesCS7A03G0906000"/>
</dbReference>
<dbReference type="GO" id="GO:0006357">
    <property type="term" value="P:regulation of transcription by RNA polymerase II"/>
    <property type="evidence" value="ECO:0000318"/>
    <property type="project" value="GO_Central"/>
</dbReference>
<sequence length="1026" mass="112460">MELAKQGRPQLPSAAHRAAQVPYPAAFHPGDWGARAPASSYLIVPMSQHPAQAGVPRPSADLTGARPLSRVSLRPPQQQVLPVQAGFPGMVASQPPPPTPSVVKKTPMSPKVQMLKSLPSQVSAGKRSVQKELPPKAHPQLSESVRSKFREALAAALSTDSDQQVGQKPSGNVSLVGSSGENRQADGGRMQAITAIFQDAGKDDGGDDDSVTKVAAIRREHGGMLCSNLGSNMPMQQRTEHVPLVNKALGNSAVSLDDLLQGDGLCWTPHIVLGASESMSQPNPKRARMSDVQTGVNVSQIGPEPKRATTMDEVIEGKKVMTHKAQRLAFIIEEELFKLFGEVNKKYKEKGRSLLFNLKDKNNPGLRERVLSGEIMPKCLCAMTTEELASKELSEWRMAKAEELAKMVVLPDREVDVRRLVRKTHKGEFQVEVEETDVFPVEVELGGDSLSYVTSEPVAVQTKSDDKASVHREIKESDNSVQDVVGTWNSNTSCNLEYPENEKNYLMLEPMVDDLKVMENLPLIMSLDEFMQVLDSEPHSKDQSVGALQDDPNTNKDDKAKSANFLITMDKAAVSEFQFHCDVSSPRSYCESKLESRINKPVPVLDPVEEPKGDVLVKSPTEKVGAEKSDTVNGSIPESTMQCKKTPDAVLTHDIIWEGIIELSLSSITNIVAIFKSGKKPSTNEWRRFLEIKGRVRLSAFEEFLEQLPKSRSRTITVTELRWKEGSVESGRHHLLKTIDSYIADERVGLVKPSEGVELYLCPSQGKAAQILADHLPKEHLGSFTVPGTSIIGVVVWRRPHASSRVPNRQEDSKKQAATSGSAMPMISQPSSRSSNASHQEVVTADVPPGFGSGVVRDDDDLPEYNFVSVSNSAANVTVPQSYRSHQHLPLSSPPTDRVRELIRKYGNRSAAAQPWNSNGDDDDLPEWDPCSQGNLQQARIPQPRYPYQHHEQLQYHSLLQQSQSSLSQAYPQQHQHVAMPVHAQSLTYSHPTQPAQQSYFGVPDDGSGSYVNGVIHGTGKAGANG</sequence>
<feature type="region of interest" description="Disordered" evidence="1">
    <location>
        <begin position="155"/>
        <end position="185"/>
    </location>
</feature>
<feature type="region of interest" description="Disordered" evidence="1">
    <location>
        <begin position="277"/>
        <end position="304"/>
    </location>
</feature>
<dbReference type="SUPFAM" id="SSF46942">
    <property type="entry name" value="Elongation factor TFIIS domain 2"/>
    <property type="match status" value="1"/>
</dbReference>
<dbReference type="AlphaFoldDB" id="A0A3B6RMC9"/>
<dbReference type="InterPro" id="IPR012921">
    <property type="entry name" value="SPOC_C"/>
</dbReference>
<feature type="compositionally biased region" description="Polar residues" evidence="1">
    <location>
        <begin position="158"/>
        <end position="182"/>
    </location>
</feature>
<dbReference type="PANTHER" id="PTHR11477:SF44">
    <property type="entry name" value="TFIIS CENTRAL DOMAIN-CONTAINING PROTEIN"/>
    <property type="match status" value="1"/>
</dbReference>
<keyword evidence="4" id="KW-1185">Reference proteome</keyword>
<evidence type="ECO:0000259" key="2">
    <source>
        <dbReference type="PROSITE" id="PS51321"/>
    </source>
</evidence>
<dbReference type="PROSITE" id="PS51321">
    <property type="entry name" value="TFIIS_CENTRAL"/>
    <property type="match status" value="1"/>
</dbReference>
<dbReference type="InterPro" id="IPR003618">
    <property type="entry name" value="TFIIS_cen_dom"/>
</dbReference>
<dbReference type="CDD" id="cd21538">
    <property type="entry name" value="SPOC_TFIIS"/>
    <property type="match status" value="1"/>
</dbReference>
<gene>
    <name evidence="3" type="primary">LOC123148131</name>
</gene>
<dbReference type="Pfam" id="PF07744">
    <property type="entry name" value="SPOC"/>
    <property type="match status" value="1"/>
</dbReference>
<dbReference type="Pfam" id="PF07500">
    <property type="entry name" value="TFIIS_M"/>
    <property type="match status" value="1"/>
</dbReference>
<dbReference type="SMART" id="SM00510">
    <property type="entry name" value="TFS2M"/>
    <property type="match status" value="1"/>
</dbReference>
<dbReference type="Gramene" id="TraesNOR7A03G04006100.1">
    <property type="protein sequence ID" value="TraesNOR7A03G04006100.1"/>
    <property type="gene ID" value="TraesNOR7A03G04006100"/>
</dbReference>
<proteinExistence type="predicted"/>
<dbReference type="STRING" id="4565.A0A3B6RMC9"/>
<feature type="domain" description="TFIIS central" evidence="2">
    <location>
        <begin position="306"/>
        <end position="416"/>
    </location>
</feature>
<feature type="region of interest" description="Disordered" evidence="1">
    <location>
        <begin position="537"/>
        <end position="559"/>
    </location>
</feature>
<dbReference type="OMA" id="QAGFPGM"/>
<name>A0A3B6RMC9_WHEAT</name>
<reference evidence="3" key="1">
    <citation type="submission" date="2018-08" db="EMBL/GenBank/DDBJ databases">
        <authorList>
            <person name="Rossello M."/>
        </authorList>
    </citation>
    <scope>NUCLEOTIDE SEQUENCE [LARGE SCALE GENOMIC DNA]</scope>
    <source>
        <strain evidence="3">cv. Chinese Spring</strain>
    </source>
</reference>
<feature type="region of interest" description="Disordered" evidence="1">
    <location>
        <begin position="802"/>
        <end position="840"/>
    </location>
</feature>
<evidence type="ECO:0000313" key="3">
    <source>
        <dbReference type="EnsemblPlants" id="TraesCS7A02G372000.1"/>
    </source>
</evidence>
<protein>
    <recommendedName>
        <fullName evidence="2">TFIIS central domain-containing protein</fullName>
    </recommendedName>
</protein>
<dbReference type="Gramene" id="TraesCS7A02G372000.1">
    <property type="protein sequence ID" value="TraesCS7A02G372000.1"/>
    <property type="gene ID" value="TraesCS7A02G372000"/>
</dbReference>
<dbReference type="Proteomes" id="UP000019116">
    <property type="component" value="Chromosome 7A"/>
</dbReference>
<dbReference type="Gramene" id="TraesMAC7A03G03961590.1">
    <property type="protein sequence ID" value="TraesMAC7A03G03961590.1"/>
    <property type="gene ID" value="TraesMAC7A03G03961590"/>
</dbReference>
<dbReference type="Gramene" id="TraesLDM7A03G03965520.1">
    <property type="protein sequence ID" value="TraesLDM7A03G03965520.1"/>
    <property type="gene ID" value="TraesLDM7A03G03965520"/>
</dbReference>
<dbReference type="Gene3D" id="1.10.472.30">
    <property type="entry name" value="Transcription elongation factor S-II, central domain"/>
    <property type="match status" value="1"/>
</dbReference>
<organism evidence="3">
    <name type="scientific">Triticum aestivum</name>
    <name type="common">Wheat</name>
    <dbReference type="NCBI Taxonomy" id="4565"/>
    <lineage>
        <taxon>Eukaryota</taxon>
        <taxon>Viridiplantae</taxon>
        <taxon>Streptophyta</taxon>
        <taxon>Embryophyta</taxon>
        <taxon>Tracheophyta</taxon>
        <taxon>Spermatophyta</taxon>
        <taxon>Magnoliopsida</taxon>
        <taxon>Liliopsida</taxon>
        <taxon>Poales</taxon>
        <taxon>Poaceae</taxon>
        <taxon>BOP clade</taxon>
        <taxon>Pooideae</taxon>
        <taxon>Triticodae</taxon>
        <taxon>Triticeae</taxon>
        <taxon>Triticinae</taxon>
        <taxon>Triticum</taxon>
    </lineage>
</organism>
<dbReference type="GO" id="GO:0005634">
    <property type="term" value="C:nucleus"/>
    <property type="evidence" value="ECO:0000318"/>
    <property type="project" value="GO_Central"/>
</dbReference>
<dbReference type="PANTHER" id="PTHR11477">
    <property type="entry name" value="TRANSCRIPTION FACTOR S-II ZINC FINGER DOMAIN-CONTAINING PROTEIN"/>
    <property type="match status" value="1"/>
</dbReference>
<feature type="compositionally biased region" description="Polar residues" evidence="1">
    <location>
        <begin position="816"/>
        <end position="840"/>
    </location>
</feature>
<dbReference type="InterPro" id="IPR036575">
    <property type="entry name" value="TFIIS_cen_dom_sf"/>
</dbReference>
<feature type="compositionally biased region" description="Polar residues" evidence="1">
    <location>
        <begin position="291"/>
        <end position="300"/>
    </location>
</feature>
<dbReference type="GO" id="GO:0006351">
    <property type="term" value="P:DNA-templated transcription"/>
    <property type="evidence" value="ECO:0007669"/>
    <property type="project" value="InterPro"/>
</dbReference>
<dbReference type="EnsemblPlants" id="TraesCS7A02G372000.1">
    <property type="protein sequence ID" value="TraesCS7A02G372000.1"/>
    <property type="gene ID" value="TraesCS7A02G372000"/>
</dbReference>
<evidence type="ECO:0000256" key="1">
    <source>
        <dbReference type="SAM" id="MobiDB-lite"/>
    </source>
</evidence>
<accession>A0A3B6RMC9</accession>
<feature type="region of interest" description="Disordered" evidence="1">
    <location>
        <begin position="118"/>
        <end position="142"/>
    </location>
</feature>
<evidence type="ECO:0000313" key="4">
    <source>
        <dbReference type="Proteomes" id="UP000019116"/>
    </source>
</evidence>